<accession>A0A2Z7CTT1</accession>
<evidence type="ECO:0000313" key="2">
    <source>
        <dbReference type="Proteomes" id="UP000250235"/>
    </source>
</evidence>
<gene>
    <name evidence="1" type="ORF">F511_21128</name>
</gene>
<organism evidence="1 2">
    <name type="scientific">Dorcoceras hygrometricum</name>
    <dbReference type="NCBI Taxonomy" id="472368"/>
    <lineage>
        <taxon>Eukaryota</taxon>
        <taxon>Viridiplantae</taxon>
        <taxon>Streptophyta</taxon>
        <taxon>Embryophyta</taxon>
        <taxon>Tracheophyta</taxon>
        <taxon>Spermatophyta</taxon>
        <taxon>Magnoliopsida</taxon>
        <taxon>eudicotyledons</taxon>
        <taxon>Gunneridae</taxon>
        <taxon>Pentapetalae</taxon>
        <taxon>asterids</taxon>
        <taxon>lamiids</taxon>
        <taxon>Lamiales</taxon>
        <taxon>Gesneriaceae</taxon>
        <taxon>Didymocarpoideae</taxon>
        <taxon>Trichosporeae</taxon>
        <taxon>Loxocarpinae</taxon>
        <taxon>Dorcoceras</taxon>
    </lineage>
</organism>
<dbReference type="Proteomes" id="UP000250235">
    <property type="component" value="Unassembled WGS sequence"/>
</dbReference>
<dbReference type="EMBL" id="KQ992523">
    <property type="protein sequence ID" value="KZV50213.1"/>
    <property type="molecule type" value="Genomic_DNA"/>
</dbReference>
<keyword evidence="2" id="KW-1185">Reference proteome</keyword>
<proteinExistence type="predicted"/>
<reference evidence="1 2" key="1">
    <citation type="journal article" date="2015" name="Proc. Natl. Acad. Sci. U.S.A.">
        <title>The resurrection genome of Boea hygrometrica: A blueprint for survival of dehydration.</title>
        <authorList>
            <person name="Xiao L."/>
            <person name="Yang G."/>
            <person name="Zhang L."/>
            <person name="Yang X."/>
            <person name="Zhao S."/>
            <person name="Ji Z."/>
            <person name="Zhou Q."/>
            <person name="Hu M."/>
            <person name="Wang Y."/>
            <person name="Chen M."/>
            <person name="Xu Y."/>
            <person name="Jin H."/>
            <person name="Xiao X."/>
            <person name="Hu G."/>
            <person name="Bao F."/>
            <person name="Hu Y."/>
            <person name="Wan P."/>
            <person name="Li L."/>
            <person name="Deng X."/>
            <person name="Kuang T."/>
            <person name="Xiang C."/>
            <person name="Zhu J.K."/>
            <person name="Oliver M.J."/>
            <person name="He Y."/>
        </authorList>
    </citation>
    <scope>NUCLEOTIDE SEQUENCE [LARGE SCALE GENOMIC DNA]</scope>
    <source>
        <strain evidence="2">cv. XS01</strain>
    </source>
</reference>
<keyword evidence="1" id="KW-0808">Transferase</keyword>
<sequence>MLQLTFLHSVLHFRRFLQDQSISNIFNSSSTCHAEYSSKIYSHRFEDARISCCNNQSQQQESSRNINPVATYIQSQHFKTQNDVVITNSNDVVTYPQLVLPLYSKKPAAGRFLIPTADFATIIKMVSYQHFLFIIKTVSHHSLDWIISRYQNLSTDCKFLVWLLNDIVSRLIVISQNAVVYSLSWNHFPFDWFAFNTKNDDVAPTSSSTSRYTINQQLKSILTLQLNFTIPPVASYSNLLLILSNRFVWLLRLAYLAKSNDTQFLNHPTLPEEIRTHNQASLIHSSTVTCAWNLPLRFNSPACFSIPVPAGSSFLFSACSWLSSFQLVYYAPADSTWPLPDYEQLIQL</sequence>
<dbReference type="GO" id="GO:0016740">
    <property type="term" value="F:transferase activity"/>
    <property type="evidence" value="ECO:0007669"/>
    <property type="project" value="UniProtKB-KW"/>
</dbReference>
<dbReference type="AlphaFoldDB" id="A0A2Z7CTT1"/>
<protein>
    <submittedName>
        <fullName evidence="1">Glycosyltransferase</fullName>
    </submittedName>
</protein>
<evidence type="ECO:0000313" key="1">
    <source>
        <dbReference type="EMBL" id="KZV50213.1"/>
    </source>
</evidence>
<name>A0A2Z7CTT1_9LAMI</name>